<reference evidence="3" key="1">
    <citation type="journal article" date="2019" name="bioRxiv">
        <title>The Genome of the Zebra Mussel, Dreissena polymorpha: A Resource for Invasive Species Research.</title>
        <authorList>
            <person name="McCartney M.A."/>
            <person name="Auch B."/>
            <person name="Kono T."/>
            <person name="Mallez S."/>
            <person name="Zhang Y."/>
            <person name="Obille A."/>
            <person name="Becker A."/>
            <person name="Abrahante J.E."/>
            <person name="Garbe J."/>
            <person name="Badalamenti J.P."/>
            <person name="Herman A."/>
            <person name="Mangelson H."/>
            <person name="Liachko I."/>
            <person name="Sullivan S."/>
            <person name="Sone E.D."/>
            <person name="Koren S."/>
            <person name="Silverstein K.A.T."/>
            <person name="Beckman K.B."/>
            <person name="Gohl D.M."/>
        </authorList>
    </citation>
    <scope>NUCLEOTIDE SEQUENCE</scope>
    <source>
        <strain evidence="3">Duluth1</strain>
        <tissue evidence="3">Whole animal</tissue>
    </source>
</reference>
<keyword evidence="4" id="KW-1185">Reference proteome</keyword>
<evidence type="ECO:0008006" key="5">
    <source>
        <dbReference type="Google" id="ProtNLM"/>
    </source>
</evidence>
<keyword evidence="2" id="KW-1133">Transmembrane helix</keyword>
<dbReference type="OrthoDB" id="2564984at2759"/>
<feature type="region of interest" description="Disordered" evidence="1">
    <location>
        <begin position="1"/>
        <end position="48"/>
    </location>
</feature>
<name>A0A9D4LWP7_DREPO</name>
<accession>A0A9D4LWP7</accession>
<protein>
    <recommendedName>
        <fullName evidence="5">Brain protein I3</fullName>
    </recommendedName>
</protein>
<dbReference type="EMBL" id="JAIWYP010000002">
    <property type="protein sequence ID" value="KAH3866497.1"/>
    <property type="molecule type" value="Genomic_DNA"/>
</dbReference>
<keyword evidence="2" id="KW-0472">Membrane</keyword>
<keyword evidence="2" id="KW-0812">Transmembrane</keyword>
<dbReference type="AlphaFoldDB" id="A0A9D4LWP7"/>
<organism evidence="3 4">
    <name type="scientific">Dreissena polymorpha</name>
    <name type="common">Zebra mussel</name>
    <name type="synonym">Mytilus polymorpha</name>
    <dbReference type="NCBI Taxonomy" id="45954"/>
    <lineage>
        <taxon>Eukaryota</taxon>
        <taxon>Metazoa</taxon>
        <taxon>Spiralia</taxon>
        <taxon>Lophotrochozoa</taxon>
        <taxon>Mollusca</taxon>
        <taxon>Bivalvia</taxon>
        <taxon>Autobranchia</taxon>
        <taxon>Heteroconchia</taxon>
        <taxon>Euheterodonta</taxon>
        <taxon>Imparidentia</taxon>
        <taxon>Neoheterodontei</taxon>
        <taxon>Myida</taxon>
        <taxon>Dreissenoidea</taxon>
        <taxon>Dreissenidae</taxon>
        <taxon>Dreissena</taxon>
    </lineage>
</organism>
<evidence type="ECO:0000256" key="1">
    <source>
        <dbReference type="SAM" id="MobiDB-lite"/>
    </source>
</evidence>
<evidence type="ECO:0000313" key="3">
    <source>
        <dbReference type="EMBL" id="KAH3866497.1"/>
    </source>
</evidence>
<evidence type="ECO:0000313" key="4">
    <source>
        <dbReference type="Proteomes" id="UP000828390"/>
    </source>
</evidence>
<comment type="caution">
    <text evidence="3">The sequence shown here is derived from an EMBL/GenBank/DDBJ whole genome shotgun (WGS) entry which is preliminary data.</text>
</comment>
<dbReference type="PANTHER" id="PTHR13551:SF2">
    <property type="entry name" value="BRAIN PROTEIN I3"/>
    <property type="match status" value="1"/>
</dbReference>
<dbReference type="InterPro" id="IPR019317">
    <property type="entry name" value="BRI3"/>
</dbReference>
<feature type="transmembrane region" description="Helical" evidence="2">
    <location>
        <begin position="80"/>
        <end position="101"/>
    </location>
</feature>
<gene>
    <name evidence="3" type="ORF">DPMN_029561</name>
</gene>
<proteinExistence type="predicted"/>
<dbReference type="PANTHER" id="PTHR13551">
    <property type="entry name" value="BRAIN PROTEIN I3"/>
    <property type="match status" value="1"/>
</dbReference>
<feature type="compositionally biased region" description="Pro residues" evidence="1">
    <location>
        <begin position="13"/>
        <end position="40"/>
    </location>
</feature>
<reference evidence="3" key="2">
    <citation type="submission" date="2020-11" db="EMBL/GenBank/DDBJ databases">
        <authorList>
            <person name="McCartney M.A."/>
            <person name="Auch B."/>
            <person name="Kono T."/>
            <person name="Mallez S."/>
            <person name="Becker A."/>
            <person name="Gohl D.M."/>
            <person name="Silverstein K.A.T."/>
            <person name="Koren S."/>
            <person name="Bechman K.B."/>
            <person name="Herman A."/>
            <person name="Abrahante J.E."/>
            <person name="Garbe J."/>
        </authorList>
    </citation>
    <scope>NUCLEOTIDE SEQUENCE</scope>
    <source>
        <strain evidence="3">Duluth1</strain>
        <tissue evidence="3">Whole animal</tissue>
    </source>
</reference>
<dbReference type="Pfam" id="PF10164">
    <property type="entry name" value="BRI3"/>
    <property type="match status" value="1"/>
</dbReference>
<evidence type="ECO:0000256" key="2">
    <source>
        <dbReference type="SAM" id="Phobius"/>
    </source>
</evidence>
<dbReference type="Proteomes" id="UP000828390">
    <property type="component" value="Unassembled WGS sequence"/>
</dbReference>
<sequence length="112" mass="11572">MADKGGYGAAPPGQYPPPQGQYPPPQGYPPPYAGNAPPPQQQLMGQQSSSVVVVQGGGGVVGTGNCPACRVGMISENFSVIGIILAILFFPIGLLCCFLMMEKRCSHCGATF</sequence>